<dbReference type="EMBL" id="JAAIYP010000039">
    <property type="protein sequence ID" value="NFV81167.1"/>
    <property type="molecule type" value="Genomic_DNA"/>
</dbReference>
<dbReference type="Proteomes" id="UP000480684">
    <property type="component" value="Unassembled WGS sequence"/>
</dbReference>
<organism evidence="3 4">
    <name type="scientific">Magnetospirillum aberrantis SpK</name>
    <dbReference type="NCBI Taxonomy" id="908842"/>
    <lineage>
        <taxon>Bacteria</taxon>
        <taxon>Pseudomonadati</taxon>
        <taxon>Pseudomonadota</taxon>
        <taxon>Alphaproteobacteria</taxon>
        <taxon>Rhodospirillales</taxon>
        <taxon>Rhodospirillaceae</taxon>
        <taxon>Magnetospirillum</taxon>
    </lineage>
</organism>
<name>A0A7C9UUV4_9PROT</name>
<dbReference type="AlphaFoldDB" id="A0A7C9UUV4"/>
<dbReference type="Gene3D" id="3.40.50.20">
    <property type="match status" value="1"/>
</dbReference>
<evidence type="ECO:0000259" key="2">
    <source>
        <dbReference type="PROSITE" id="PS50975"/>
    </source>
</evidence>
<proteinExistence type="predicted"/>
<comment type="caution">
    <text evidence="3">The sequence shown here is derived from an EMBL/GenBank/DDBJ whole genome shotgun (WGS) entry which is preliminary data.</text>
</comment>
<dbReference type="GO" id="GO:0046872">
    <property type="term" value="F:metal ion binding"/>
    <property type="evidence" value="ECO:0007669"/>
    <property type="project" value="InterPro"/>
</dbReference>
<accession>A0A7C9UUV4</accession>
<reference evidence="3 4" key="1">
    <citation type="submission" date="2020-02" db="EMBL/GenBank/DDBJ databases">
        <authorList>
            <person name="Dziuba M."/>
            <person name="Kuznetsov B."/>
            <person name="Mardanov A."/>
            <person name="Ravin N."/>
            <person name="Grouzdev D."/>
        </authorList>
    </citation>
    <scope>NUCLEOTIDE SEQUENCE [LARGE SCALE GENOMIC DNA]</scope>
    <source>
        <strain evidence="3 4">SpK</strain>
    </source>
</reference>
<dbReference type="PROSITE" id="PS50975">
    <property type="entry name" value="ATP_GRASP"/>
    <property type="match status" value="1"/>
</dbReference>
<sequence length="356" mass="37088">MRPAILSIGAGRQQMPLLRAARAEGLAVVAVDRAPGPEALAVLDHAVVLSTYEAEAVAQEVVALRDRFDFAGVVARTSGPPLMTAARAAQALGLDGVPVGLAEAAVRKSEARVQAAALGIAVPVSWRCTEQPVLDAGRSWVLKPDVPLFGKRNVCLVSPGGAVAPAFAAAAGESPDGTVEVQEYLSGLDVGLGVLLVDGREVWSFLYDELVGTCDGRFVGLAVAGPSVVEGTPTAAAIRADARRLLGHWGVRRGFVFLCFRVTDDGRAYLYEVNPGLGGDALADGLIPALWPDFDPFAADVRALSGGRVTPPQDAAGWCVASRDGQTDGADAAAQLAQAAGEHELARRLRMWRARS</sequence>
<evidence type="ECO:0000256" key="1">
    <source>
        <dbReference type="PROSITE-ProRule" id="PRU00409"/>
    </source>
</evidence>
<keyword evidence="1" id="KW-0067">ATP-binding</keyword>
<keyword evidence="4" id="KW-1185">Reference proteome</keyword>
<dbReference type="SUPFAM" id="SSF56059">
    <property type="entry name" value="Glutathione synthetase ATP-binding domain-like"/>
    <property type="match status" value="1"/>
</dbReference>
<keyword evidence="1" id="KW-0547">Nucleotide-binding</keyword>
<evidence type="ECO:0000313" key="4">
    <source>
        <dbReference type="Proteomes" id="UP000480684"/>
    </source>
</evidence>
<protein>
    <recommendedName>
        <fullName evidence="2">ATP-grasp domain-containing protein</fullName>
    </recommendedName>
</protein>
<dbReference type="GO" id="GO:0005524">
    <property type="term" value="F:ATP binding"/>
    <property type="evidence" value="ECO:0007669"/>
    <property type="project" value="UniProtKB-UniRule"/>
</dbReference>
<dbReference type="InterPro" id="IPR011761">
    <property type="entry name" value="ATP-grasp"/>
</dbReference>
<dbReference type="RefSeq" id="WP_163680795.1">
    <property type="nucleotide sequence ID" value="NZ_JAAIYP010000039.1"/>
</dbReference>
<gene>
    <name evidence="3" type="ORF">G4223_13700</name>
</gene>
<evidence type="ECO:0000313" key="3">
    <source>
        <dbReference type="EMBL" id="NFV81167.1"/>
    </source>
</evidence>
<dbReference type="Gene3D" id="3.30.470.20">
    <property type="entry name" value="ATP-grasp fold, B domain"/>
    <property type="match status" value="1"/>
</dbReference>
<feature type="domain" description="ATP-grasp" evidence="2">
    <location>
        <begin position="89"/>
        <end position="305"/>
    </location>
</feature>